<dbReference type="PROSITE" id="PS51820">
    <property type="entry name" value="PA14"/>
    <property type="match status" value="1"/>
</dbReference>
<dbReference type="InterPro" id="IPR011658">
    <property type="entry name" value="PA14_dom"/>
</dbReference>
<dbReference type="PRINTS" id="PR00133">
    <property type="entry name" value="GLHYDRLASE3"/>
</dbReference>
<keyword evidence="7 10" id="KW-0119">Carbohydrate metabolism</keyword>
<comment type="similarity">
    <text evidence="3 10">Belongs to the glycosyl hydrolase 3 family.</text>
</comment>
<keyword evidence="9 10" id="KW-0624">Polysaccharide degradation</keyword>
<evidence type="ECO:0000256" key="7">
    <source>
        <dbReference type="ARBA" id="ARBA00023277"/>
    </source>
</evidence>
<comment type="catalytic activity">
    <reaction evidence="1 10">
        <text>Hydrolysis of terminal, non-reducing beta-D-glucosyl residues with release of beta-D-glucose.</text>
        <dbReference type="EC" id="3.2.1.21"/>
    </reaction>
</comment>
<reference evidence="12" key="1">
    <citation type="journal article" date="2021" name="Nat. Commun.">
        <title>Genetic determinants of endophytism in the Arabidopsis root mycobiome.</title>
        <authorList>
            <person name="Mesny F."/>
            <person name="Miyauchi S."/>
            <person name="Thiergart T."/>
            <person name="Pickel B."/>
            <person name="Atanasova L."/>
            <person name="Karlsson M."/>
            <person name="Huettel B."/>
            <person name="Barry K.W."/>
            <person name="Haridas S."/>
            <person name="Chen C."/>
            <person name="Bauer D."/>
            <person name="Andreopoulos W."/>
            <person name="Pangilinan J."/>
            <person name="LaButti K."/>
            <person name="Riley R."/>
            <person name="Lipzen A."/>
            <person name="Clum A."/>
            <person name="Drula E."/>
            <person name="Henrissat B."/>
            <person name="Kohler A."/>
            <person name="Grigoriev I.V."/>
            <person name="Martin F.M."/>
            <person name="Hacquard S."/>
        </authorList>
    </citation>
    <scope>NUCLEOTIDE SEQUENCE</scope>
    <source>
        <strain evidence="12">MPI-CAGE-AT-0016</strain>
    </source>
</reference>
<organism evidence="12 13">
    <name type="scientific">Plectosphaerella cucumerina</name>
    <dbReference type="NCBI Taxonomy" id="40658"/>
    <lineage>
        <taxon>Eukaryota</taxon>
        <taxon>Fungi</taxon>
        <taxon>Dikarya</taxon>
        <taxon>Ascomycota</taxon>
        <taxon>Pezizomycotina</taxon>
        <taxon>Sordariomycetes</taxon>
        <taxon>Hypocreomycetidae</taxon>
        <taxon>Glomerellales</taxon>
        <taxon>Plectosphaerellaceae</taxon>
        <taxon>Plectosphaerella</taxon>
    </lineage>
</organism>
<dbReference type="SUPFAM" id="SSF51445">
    <property type="entry name" value="(Trans)glycosidases"/>
    <property type="match status" value="1"/>
</dbReference>
<keyword evidence="5 10" id="KW-0378">Hydrolase</keyword>
<dbReference type="EC" id="3.2.1.21" evidence="4 10"/>
<dbReference type="GO" id="GO:0030245">
    <property type="term" value="P:cellulose catabolic process"/>
    <property type="evidence" value="ECO:0007669"/>
    <property type="project" value="UniProtKB-UniPathway"/>
</dbReference>
<dbReference type="InterPro" id="IPR026891">
    <property type="entry name" value="Fn3-like"/>
</dbReference>
<dbReference type="PANTHER" id="PTHR42715:SF3">
    <property type="entry name" value="BETA-GLUCOSIDASE B-RELATED"/>
    <property type="match status" value="1"/>
</dbReference>
<evidence type="ECO:0000313" key="12">
    <source>
        <dbReference type="EMBL" id="KAH7368524.1"/>
    </source>
</evidence>
<dbReference type="AlphaFoldDB" id="A0A8K0TJU8"/>
<evidence type="ECO:0000256" key="5">
    <source>
        <dbReference type="ARBA" id="ARBA00022801"/>
    </source>
</evidence>
<dbReference type="Gene3D" id="3.20.20.300">
    <property type="entry name" value="Glycoside hydrolase, family 3, N-terminal domain"/>
    <property type="match status" value="1"/>
</dbReference>
<dbReference type="Gene3D" id="3.40.50.1700">
    <property type="entry name" value="Glycoside hydrolase family 3 C-terminal domain"/>
    <property type="match status" value="1"/>
</dbReference>
<evidence type="ECO:0000256" key="9">
    <source>
        <dbReference type="ARBA" id="ARBA00023326"/>
    </source>
</evidence>
<dbReference type="Gene3D" id="2.60.120.260">
    <property type="entry name" value="Galactose-binding domain-like"/>
    <property type="match status" value="1"/>
</dbReference>
<comment type="pathway">
    <text evidence="2 10">Glycan metabolism; cellulose degradation.</text>
</comment>
<dbReference type="InterPro" id="IPR002772">
    <property type="entry name" value="Glyco_hydro_3_C"/>
</dbReference>
<evidence type="ECO:0000259" key="11">
    <source>
        <dbReference type="PROSITE" id="PS51820"/>
    </source>
</evidence>
<dbReference type="InterPro" id="IPR037524">
    <property type="entry name" value="PA14/GLEYA"/>
</dbReference>
<dbReference type="InterPro" id="IPR013783">
    <property type="entry name" value="Ig-like_fold"/>
</dbReference>
<evidence type="ECO:0000256" key="10">
    <source>
        <dbReference type="RuleBase" id="RU361161"/>
    </source>
</evidence>
<dbReference type="InterPro" id="IPR036962">
    <property type="entry name" value="Glyco_hydro_3_N_sf"/>
</dbReference>
<evidence type="ECO:0000256" key="3">
    <source>
        <dbReference type="ARBA" id="ARBA00005336"/>
    </source>
</evidence>
<sequence>MTVDINALLGQMTLDEKILLLAGKNFWETHEIPRLGIPSLKVTDGPSGARGDTFIDGTPAACFPACVSLAATFDKKLARRVGRALAQETQTKGAYVLLGPTVCIHRSPLGGRNFEAFSEDPLLAGALATEYVNGLQSERVAPAVKHFFANEQDTRRFVLNETISDRALREIYLKPFEFIVKAAKPWSVMTAYPKINGNYIDATPTWMTKVLREQWGFDGLTMSDWGAVSTVDCVANGLDLEMPGPPRFASAEKVHAALAEGKLREQDIDDRVRASLVLLERVGKFADRGPTPAERAVDLPEHRALTREAGAAGAVLLKNEKDVLPVDVQKTKKIALLGPLADHASAHGGGSSFLTCHYKISPREAFTKRYGSQVEFSYSKGCEIYRSLPDLIEGTSAKNGEKGFDVEYFTSFDTTGAPIKSEHVRRSYLTTHDQIDVKETAMSARMTATYQPSESGRHYLSLSGAGVTRLYVDGTLVASQEAAIPDAMAFIAGCQDEVRGRHDFEAGKTYKVEVITTMPDVRISDSPILDKQLCAHVGFVPQGQMERGLLEESVALAREADVAIVFVGNTYQWESEGQDMGAMALPPHDSRAQDGLIAAVAAANPRTVVVANTGVAFETPWLGDVAALVQGWYAGQEVGNALVDVLVGEVNPSGRLPVSWPRRYEDTACFGNYGLDSQESKEVEYVEGVFVGYRHFDRHRGAEGEVLFPFGFGLSYTTFEVKCVSVTGDFSAGISLQVTVRNTGEREGAQTVQVYVVPPQSEGVERPVKELASFEKVHLLVGQEETVQVQLTRDAAAYWDEGVDKWRVVGGEYGIWVATSSRPDDAVAKETMVVEEGFCFEP</sequence>
<evidence type="ECO:0000256" key="1">
    <source>
        <dbReference type="ARBA" id="ARBA00000448"/>
    </source>
</evidence>
<dbReference type="PROSITE" id="PS00775">
    <property type="entry name" value="GLYCOSYL_HYDROL_F3"/>
    <property type="match status" value="1"/>
</dbReference>
<evidence type="ECO:0000256" key="2">
    <source>
        <dbReference type="ARBA" id="ARBA00004987"/>
    </source>
</evidence>
<dbReference type="Pfam" id="PF07691">
    <property type="entry name" value="PA14"/>
    <property type="match status" value="1"/>
</dbReference>
<dbReference type="InterPro" id="IPR017853">
    <property type="entry name" value="GH"/>
</dbReference>
<dbReference type="InterPro" id="IPR036881">
    <property type="entry name" value="Glyco_hydro_3_C_sf"/>
</dbReference>
<comment type="caution">
    <text evidence="12">The sequence shown here is derived from an EMBL/GenBank/DDBJ whole genome shotgun (WGS) entry which is preliminary data.</text>
</comment>
<evidence type="ECO:0000313" key="13">
    <source>
        <dbReference type="Proteomes" id="UP000813385"/>
    </source>
</evidence>
<dbReference type="Pfam" id="PF00933">
    <property type="entry name" value="Glyco_hydro_3"/>
    <property type="match status" value="1"/>
</dbReference>
<dbReference type="UniPathway" id="UPA00696"/>
<dbReference type="SMART" id="SM00758">
    <property type="entry name" value="PA14"/>
    <property type="match status" value="1"/>
</dbReference>
<dbReference type="SMART" id="SM01217">
    <property type="entry name" value="Fn3_like"/>
    <property type="match status" value="1"/>
</dbReference>
<dbReference type="Proteomes" id="UP000813385">
    <property type="component" value="Unassembled WGS sequence"/>
</dbReference>
<dbReference type="Pfam" id="PF01915">
    <property type="entry name" value="Glyco_hydro_3_C"/>
    <property type="match status" value="1"/>
</dbReference>
<keyword evidence="13" id="KW-1185">Reference proteome</keyword>
<feature type="domain" description="PA14" evidence="11">
    <location>
        <begin position="399"/>
        <end position="554"/>
    </location>
</feature>
<dbReference type="InterPro" id="IPR001764">
    <property type="entry name" value="Glyco_hydro_3_N"/>
</dbReference>
<dbReference type="EMBL" id="JAGPXD010000002">
    <property type="protein sequence ID" value="KAH7368524.1"/>
    <property type="molecule type" value="Genomic_DNA"/>
</dbReference>
<proteinExistence type="inferred from homology"/>
<accession>A0A8K0TJU8</accession>
<dbReference type="SUPFAM" id="SSF52279">
    <property type="entry name" value="Beta-D-glucan exohydrolase, C-terminal domain"/>
    <property type="match status" value="1"/>
</dbReference>
<dbReference type="GO" id="GO:0008422">
    <property type="term" value="F:beta-glucosidase activity"/>
    <property type="evidence" value="ECO:0007669"/>
    <property type="project" value="UniProtKB-EC"/>
</dbReference>
<dbReference type="InterPro" id="IPR050288">
    <property type="entry name" value="Cellulose_deg_GH3"/>
</dbReference>
<keyword evidence="6" id="KW-0325">Glycoprotein</keyword>
<dbReference type="Pfam" id="PF14310">
    <property type="entry name" value="Fn3-like"/>
    <property type="match status" value="1"/>
</dbReference>
<dbReference type="OrthoDB" id="47059at2759"/>
<evidence type="ECO:0000256" key="4">
    <source>
        <dbReference type="ARBA" id="ARBA00012744"/>
    </source>
</evidence>
<name>A0A8K0TJU8_9PEZI</name>
<gene>
    <name evidence="12" type="ORF">B0T11DRAFT_316672</name>
</gene>
<dbReference type="PANTHER" id="PTHR42715">
    <property type="entry name" value="BETA-GLUCOSIDASE"/>
    <property type="match status" value="1"/>
</dbReference>
<dbReference type="Gene3D" id="2.60.40.10">
    <property type="entry name" value="Immunoglobulins"/>
    <property type="match status" value="1"/>
</dbReference>
<evidence type="ECO:0000256" key="8">
    <source>
        <dbReference type="ARBA" id="ARBA00023295"/>
    </source>
</evidence>
<keyword evidence="8 10" id="KW-0326">Glycosidase</keyword>
<protein>
    <recommendedName>
        <fullName evidence="4 10">beta-glucosidase</fullName>
        <ecNumber evidence="4 10">3.2.1.21</ecNumber>
    </recommendedName>
</protein>
<evidence type="ECO:0000256" key="6">
    <source>
        <dbReference type="ARBA" id="ARBA00023180"/>
    </source>
</evidence>
<dbReference type="InterPro" id="IPR019800">
    <property type="entry name" value="Glyco_hydro_3_AS"/>
</dbReference>